<dbReference type="SUPFAM" id="SSF56954">
    <property type="entry name" value="Outer membrane efflux proteins (OEP)"/>
    <property type="match status" value="1"/>
</dbReference>
<organism evidence="3 4">
    <name type="scientific">Pseudogemmatithrix spongiicola</name>
    <dbReference type="NCBI Taxonomy" id="3062599"/>
    <lineage>
        <taxon>Bacteria</taxon>
        <taxon>Pseudomonadati</taxon>
        <taxon>Gemmatimonadota</taxon>
        <taxon>Gemmatimonadia</taxon>
        <taxon>Gemmatimonadales</taxon>
        <taxon>Gemmatimonadaceae</taxon>
        <taxon>Pseudogemmatithrix</taxon>
    </lineage>
</organism>
<dbReference type="Proteomes" id="UP001229955">
    <property type="component" value="Chromosome"/>
</dbReference>
<gene>
    <name evidence="2" type="ORF">Strain138_002160</name>
    <name evidence="3" type="ORF">Strain318_002159</name>
</gene>
<dbReference type="InterPro" id="IPR010131">
    <property type="entry name" value="MdtP/NodT-like"/>
</dbReference>
<dbReference type="InterPro" id="IPR003423">
    <property type="entry name" value="OMP_efflux"/>
</dbReference>
<sequence>MSRGIPSIPFFSASLTLLSLLGGTIVTRSANAQSPAASARADTLVLALDDIQRLAIGRSPTLLGVRQETAIARGALRQTRVLRSNPELAVQSAGGALGSAADQLELTVLQEIEFAGQRGLRIDAARIGLGRTAFDVQDAARLTIAEASAGFYRAVAADRRLEVAAEALALVERLLAAVRIQVREGEISRLEANLAEIEAGRARGRVLSARRAAVSAELELRLLVGLDADTPLRLVADSTAALLTDIDALSGDSLLALALVGRPDLAATGEAVREAETLRALGRREAFPNLRIGVGGIRSPNDGSVQFGPAFGLTLPFFNRNQGLGDQRRALVDQAQFARRSALLRVETDVTVAERAYRAAAEEARVYEFEVLARAHENAALLETAYGAGKIDLSTLLLLRNQLLDAEFGFWDAWLAQREALVQLDAATGRLTPSAASLQPIDPAAIRRQDSTTPIVRNTP</sequence>
<evidence type="ECO:0000313" key="4">
    <source>
        <dbReference type="Proteomes" id="UP001229955"/>
    </source>
</evidence>
<dbReference type="Pfam" id="PF02321">
    <property type="entry name" value="OEP"/>
    <property type="match status" value="1"/>
</dbReference>
<accession>A0AA49JVG2</accession>
<dbReference type="KEGG" id="pspc:Strain318_002159"/>
<dbReference type="Gene3D" id="1.20.1600.10">
    <property type="entry name" value="Outer membrane efflux proteins (OEP)"/>
    <property type="match status" value="1"/>
</dbReference>
<dbReference type="GO" id="GO:0015562">
    <property type="term" value="F:efflux transmembrane transporter activity"/>
    <property type="evidence" value="ECO:0007669"/>
    <property type="project" value="InterPro"/>
</dbReference>
<accession>A0AA49K0Y9</accession>
<dbReference type="EMBL" id="CP130613">
    <property type="protein sequence ID" value="WKW15757.1"/>
    <property type="molecule type" value="Genomic_DNA"/>
</dbReference>
<dbReference type="RefSeq" id="WP_367885724.1">
    <property type="nucleotide sequence ID" value="NZ_CP130612.1"/>
</dbReference>
<comment type="similarity">
    <text evidence="1">Belongs to the outer membrane factor (OMF) (TC 1.B.17) family.</text>
</comment>
<name>A0AA49K0Y9_9BACT</name>
<protein>
    <submittedName>
        <fullName evidence="3">TolC family protein</fullName>
    </submittedName>
</protein>
<dbReference type="EMBL" id="CP130612">
    <property type="protein sequence ID" value="WKW12850.1"/>
    <property type="molecule type" value="Genomic_DNA"/>
</dbReference>
<evidence type="ECO:0000313" key="3">
    <source>
        <dbReference type="EMBL" id="WKW15757.1"/>
    </source>
</evidence>
<evidence type="ECO:0000256" key="1">
    <source>
        <dbReference type="ARBA" id="ARBA00007613"/>
    </source>
</evidence>
<dbReference type="AlphaFoldDB" id="A0AA49K0Y9"/>
<proteinExistence type="inferred from homology"/>
<keyword evidence="4" id="KW-1185">Reference proteome</keyword>
<evidence type="ECO:0000313" key="2">
    <source>
        <dbReference type="EMBL" id="WKW12850.1"/>
    </source>
</evidence>
<dbReference type="PANTHER" id="PTHR30203">
    <property type="entry name" value="OUTER MEMBRANE CATION EFFLUX PROTEIN"/>
    <property type="match status" value="1"/>
</dbReference>
<reference evidence="3" key="1">
    <citation type="submission" date="2023-07" db="EMBL/GenBank/DDBJ databases">
        <authorList>
            <person name="Haufschild T."/>
            <person name="Kallscheuer N."/>
            <person name="Hammer J."/>
            <person name="Kohn T."/>
            <person name="Kabuu M."/>
            <person name="Jogler M."/>
            <person name="Wohfarth N."/>
            <person name="Heuer A."/>
            <person name="Rohde M."/>
            <person name="van Teeseling M.C.F."/>
            <person name="Jogler C."/>
        </authorList>
    </citation>
    <scope>NUCLEOTIDE SEQUENCE</scope>
    <source>
        <strain evidence="2">Strain 138</strain>
        <strain evidence="3">Strain 318</strain>
    </source>
</reference>
<dbReference type="PANTHER" id="PTHR30203:SF24">
    <property type="entry name" value="BLR4935 PROTEIN"/>
    <property type="match status" value="1"/>
</dbReference>